<dbReference type="Pfam" id="PF01266">
    <property type="entry name" value="DAO"/>
    <property type="match status" value="1"/>
</dbReference>
<dbReference type="SUPFAM" id="SSF54373">
    <property type="entry name" value="FAD-linked reductases, C-terminal domain"/>
    <property type="match status" value="1"/>
</dbReference>
<dbReference type="Gene3D" id="3.50.50.60">
    <property type="entry name" value="FAD/NAD(P)-binding domain"/>
    <property type="match status" value="1"/>
</dbReference>
<dbReference type="eggNOG" id="KOG2665">
    <property type="taxonomic scope" value="Eukaryota"/>
</dbReference>
<dbReference type="STRING" id="157072.A0A024UKU2"/>
<protein>
    <recommendedName>
        <fullName evidence="1">FAD dependent oxidoreductase domain-containing protein</fullName>
    </recommendedName>
</protein>
<gene>
    <name evidence="2" type="ORF">H310_03143</name>
</gene>
<accession>A0A024UKU2</accession>
<reference evidence="2" key="1">
    <citation type="submission" date="2013-12" db="EMBL/GenBank/DDBJ databases">
        <title>The Genome Sequence of Aphanomyces invadans NJM9701.</title>
        <authorList>
            <consortium name="The Broad Institute Genomics Platform"/>
            <person name="Russ C."/>
            <person name="Tyler B."/>
            <person name="van West P."/>
            <person name="Dieguez-Uribeondo J."/>
            <person name="Young S.K."/>
            <person name="Zeng Q."/>
            <person name="Gargeya S."/>
            <person name="Fitzgerald M."/>
            <person name="Abouelleil A."/>
            <person name="Alvarado L."/>
            <person name="Chapman S.B."/>
            <person name="Gainer-Dewar J."/>
            <person name="Goldberg J."/>
            <person name="Griggs A."/>
            <person name="Gujja S."/>
            <person name="Hansen M."/>
            <person name="Howarth C."/>
            <person name="Imamovic A."/>
            <person name="Ireland A."/>
            <person name="Larimer J."/>
            <person name="McCowan C."/>
            <person name="Murphy C."/>
            <person name="Pearson M."/>
            <person name="Poon T.W."/>
            <person name="Priest M."/>
            <person name="Roberts A."/>
            <person name="Saif S."/>
            <person name="Shea T."/>
            <person name="Sykes S."/>
            <person name="Wortman J."/>
            <person name="Nusbaum C."/>
            <person name="Birren B."/>
        </authorList>
    </citation>
    <scope>NUCLEOTIDE SEQUENCE [LARGE SCALE GENOMIC DNA]</scope>
    <source>
        <strain evidence="2">NJM9701</strain>
    </source>
</reference>
<dbReference type="SUPFAM" id="SSF51905">
    <property type="entry name" value="FAD/NAD(P)-binding domain"/>
    <property type="match status" value="1"/>
</dbReference>
<organism evidence="2">
    <name type="scientific">Aphanomyces invadans</name>
    <dbReference type="NCBI Taxonomy" id="157072"/>
    <lineage>
        <taxon>Eukaryota</taxon>
        <taxon>Sar</taxon>
        <taxon>Stramenopiles</taxon>
        <taxon>Oomycota</taxon>
        <taxon>Saprolegniomycetes</taxon>
        <taxon>Saprolegniales</taxon>
        <taxon>Verrucalvaceae</taxon>
        <taxon>Aphanomyces</taxon>
    </lineage>
</organism>
<dbReference type="PANTHER" id="PTHR42720">
    <property type="entry name" value="GLYCEROL-3-PHOSPHATE DEHYDROGENASE"/>
    <property type="match status" value="1"/>
</dbReference>
<name>A0A024UKU2_9STRA</name>
<dbReference type="VEuPathDB" id="FungiDB:H310_03143"/>
<dbReference type="RefSeq" id="XP_008865146.1">
    <property type="nucleotide sequence ID" value="XM_008866924.1"/>
</dbReference>
<evidence type="ECO:0000313" key="2">
    <source>
        <dbReference type="EMBL" id="ETW07071.1"/>
    </source>
</evidence>
<evidence type="ECO:0000259" key="1">
    <source>
        <dbReference type="Pfam" id="PF01266"/>
    </source>
</evidence>
<feature type="domain" description="FAD dependent oxidoreductase" evidence="1">
    <location>
        <begin position="14"/>
        <end position="373"/>
    </location>
</feature>
<sequence>MDDMDKIRMGLAADVAVIGGGVVGAAVFRELVLHGYKVILLEKDANVVHGASSGNSGIACTGYDAPIGSIERRCIRRAMELNPTVYRELGLPSAPVGSLVVAWTPDDLAVLPHIVAANHGIGDTHVRALCPHEVYAMEPHLATGALGAVFVPGEVVVEPWLIPIAYLHHGLRNGGTLCTRHKVVGGDFDEGIWTLQCETDAAPSSSSRATTVRARVVVNCAGLYSDIVEQIHTPAVPFHIRPRKGQYIVLDAPPGIVTRVVQPVPTDRTKGVFVFRSLYGHVVVGPTAEDQDARDDFSTTPETLDMLRAAAAKVVPALASCAVVGSYAGLRPATEHRDYQIEMDEARQWVTVGGIRSTGVTASLGIADYVASLIDASHLGHVHRDTARCPTPFSLPPDLECQGTSDTMTVTLDGVVHKVSHPLSRWGLSKRSQTMTRAL</sequence>
<dbReference type="GeneID" id="20080193"/>
<dbReference type="AlphaFoldDB" id="A0A024UKU2"/>
<proteinExistence type="predicted"/>
<dbReference type="Gene3D" id="3.30.9.10">
    <property type="entry name" value="D-Amino Acid Oxidase, subunit A, domain 2"/>
    <property type="match status" value="1"/>
</dbReference>
<dbReference type="OrthoDB" id="498204at2759"/>
<dbReference type="EMBL" id="KI913955">
    <property type="protein sequence ID" value="ETW07071.1"/>
    <property type="molecule type" value="Genomic_DNA"/>
</dbReference>
<dbReference type="InterPro" id="IPR052745">
    <property type="entry name" value="G3P_Oxidase/Oxidoreductase"/>
</dbReference>
<dbReference type="InterPro" id="IPR006076">
    <property type="entry name" value="FAD-dep_OxRdtase"/>
</dbReference>
<dbReference type="InterPro" id="IPR036188">
    <property type="entry name" value="FAD/NAD-bd_sf"/>
</dbReference>
<dbReference type="PANTHER" id="PTHR42720:SF1">
    <property type="entry name" value="GLYCEROL 3-PHOSPHATE OXIDASE"/>
    <property type="match status" value="1"/>
</dbReference>